<feature type="transmembrane region" description="Helical" evidence="1">
    <location>
        <begin position="66"/>
        <end position="87"/>
    </location>
</feature>
<evidence type="ECO:0000313" key="3">
    <source>
        <dbReference type="EMBL" id="ETV87418.1"/>
    </source>
</evidence>
<name>W4H8H0_APHAT</name>
<dbReference type="InterPro" id="IPR036249">
    <property type="entry name" value="Thioredoxin-like_sf"/>
</dbReference>
<evidence type="ECO:0000259" key="2">
    <source>
        <dbReference type="Pfam" id="PF00085"/>
    </source>
</evidence>
<dbReference type="SUPFAM" id="SSF52833">
    <property type="entry name" value="Thioredoxin-like"/>
    <property type="match status" value="1"/>
</dbReference>
<keyword evidence="1" id="KW-0812">Transmembrane</keyword>
<dbReference type="Pfam" id="PF00085">
    <property type="entry name" value="Thioredoxin"/>
    <property type="match status" value="1"/>
</dbReference>
<organism evidence="3">
    <name type="scientific">Aphanomyces astaci</name>
    <name type="common">Crayfish plague agent</name>
    <dbReference type="NCBI Taxonomy" id="112090"/>
    <lineage>
        <taxon>Eukaryota</taxon>
        <taxon>Sar</taxon>
        <taxon>Stramenopiles</taxon>
        <taxon>Oomycota</taxon>
        <taxon>Saprolegniomycetes</taxon>
        <taxon>Saprolegniales</taxon>
        <taxon>Verrucalvaceae</taxon>
        <taxon>Aphanomyces</taxon>
    </lineage>
</organism>
<dbReference type="VEuPathDB" id="FungiDB:H257_01001"/>
<reference evidence="4 5" key="2">
    <citation type="submission" date="2018-07" db="EMBL/GenBank/DDBJ databases">
        <title>Annotation of Aphanomyces astaci genome assembly.</title>
        <authorList>
            <person name="Studholme D.J."/>
        </authorList>
    </citation>
    <scope>NUCLEOTIDE SEQUENCE [LARGE SCALE GENOMIC DNA]</scope>
    <source>
        <strain evidence="4">Pc</strain>
    </source>
</reference>
<keyword evidence="1" id="KW-0472">Membrane</keyword>
<feature type="transmembrane region" description="Helical" evidence="1">
    <location>
        <begin position="93"/>
        <end position="111"/>
    </location>
</feature>
<reference evidence="3" key="1">
    <citation type="submission" date="2013-12" db="EMBL/GenBank/DDBJ databases">
        <title>The Genome Sequence of Aphanomyces astaci APO3.</title>
        <authorList>
            <consortium name="The Broad Institute Genomics Platform"/>
            <person name="Russ C."/>
            <person name="Tyler B."/>
            <person name="van West P."/>
            <person name="Dieguez-Uribeondo J."/>
            <person name="Young S.K."/>
            <person name="Zeng Q."/>
            <person name="Gargeya S."/>
            <person name="Fitzgerald M."/>
            <person name="Abouelleil A."/>
            <person name="Alvarado L."/>
            <person name="Chapman S.B."/>
            <person name="Gainer-Dewar J."/>
            <person name="Goldberg J."/>
            <person name="Griggs A."/>
            <person name="Gujja S."/>
            <person name="Hansen M."/>
            <person name="Howarth C."/>
            <person name="Imamovic A."/>
            <person name="Ireland A."/>
            <person name="Larimer J."/>
            <person name="McCowan C."/>
            <person name="Murphy C."/>
            <person name="Pearson M."/>
            <person name="Poon T.W."/>
            <person name="Priest M."/>
            <person name="Roberts A."/>
            <person name="Saif S."/>
            <person name="Shea T."/>
            <person name="Sykes S."/>
            <person name="Wortman J."/>
            <person name="Nusbaum C."/>
            <person name="Birren B."/>
        </authorList>
    </citation>
    <scope>NUCLEOTIDE SEQUENCE [LARGE SCALE GENOMIC DNA]</scope>
    <source>
        <strain evidence="3">APO3</strain>
    </source>
</reference>
<feature type="domain" description="Thioredoxin" evidence="2">
    <location>
        <begin position="122"/>
        <end position="214"/>
    </location>
</feature>
<gene>
    <name evidence="4" type="ORF">B5M09_010147</name>
    <name evidence="3" type="ORF">H257_01001</name>
</gene>
<proteinExistence type="predicted"/>
<dbReference type="RefSeq" id="XP_009822281.1">
    <property type="nucleotide sequence ID" value="XM_009823979.1"/>
</dbReference>
<dbReference type="OrthoDB" id="20229at2759"/>
<evidence type="ECO:0000256" key="1">
    <source>
        <dbReference type="SAM" id="Phobius"/>
    </source>
</evidence>
<evidence type="ECO:0000313" key="5">
    <source>
        <dbReference type="Proteomes" id="UP000284702"/>
    </source>
</evidence>
<dbReference type="InterPro" id="IPR013766">
    <property type="entry name" value="Thioredoxin_domain"/>
</dbReference>
<accession>W4H8H0</accession>
<dbReference type="EMBL" id="MZMZ02000483">
    <property type="protein sequence ID" value="RQM30845.1"/>
    <property type="molecule type" value="Genomic_DNA"/>
</dbReference>
<dbReference type="EMBL" id="KI913115">
    <property type="protein sequence ID" value="ETV87418.1"/>
    <property type="molecule type" value="Genomic_DNA"/>
</dbReference>
<keyword evidence="1" id="KW-1133">Transmembrane helix</keyword>
<protein>
    <recommendedName>
        <fullName evidence="2">Thioredoxin domain-containing protein</fullName>
    </recommendedName>
</protein>
<dbReference type="GeneID" id="20802997"/>
<evidence type="ECO:0000313" key="4">
    <source>
        <dbReference type="EMBL" id="RQM30845.1"/>
    </source>
</evidence>
<keyword evidence="5" id="KW-1185">Reference proteome</keyword>
<dbReference type="Proteomes" id="UP000284702">
    <property type="component" value="Unassembled WGS sequence"/>
</dbReference>
<dbReference type="Gene3D" id="3.40.30.10">
    <property type="entry name" value="Glutaredoxin"/>
    <property type="match status" value="1"/>
</dbReference>
<dbReference type="AlphaFoldDB" id="W4H8H0"/>
<sequence length="249" mass="27649">MMGAFGRFGHAHYVLNVLLISSYGVARITRTSAKLAEKEEWLGLTREQQILFVLVGSILFNYRKKATVDGVIAMAFLYAKGSIGGLFYLLDPTLFACYAIAAVLIFLVVPYPKYAGPHKSTTLTGAFFNEHVRNGSSGTWLVYLHADWCDECLYHDAMFADLSLAHGTDAVRFGRLDVEAYPDIAKELNIDMNATTTKQLPSLVLFEGGKETKRLPRFDHTGAVVRTKLDLTGVAVYFGFQGLPQKKHK</sequence>